<dbReference type="HOGENOM" id="CLU_091368_1_0_7"/>
<dbReference type="GO" id="GO:0005886">
    <property type="term" value="C:plasma membrane"/>
    <property type="evidence" value="ECO:0007669"/>
    <property type="project" value="UniProtKB-SubCell"/>
</dbReference>
<evidence type="ECO:0000256" key="6">
    <source>
        <dbReference type="SAM" id="Phobius"/>
    </source>
</evidence>
<name>F0JBP6_9BACT</name>
<dbReference type="GO" id="GO:0009061">
    <property type="term" value="P:anaerobic respiration"/>
    <property type="evidence" value="ECO:0007669"/>
    <property type="project" value="TreeGrafter"/>
</dbReference>
<feature type="transmembrane region" description="Helical" evidence="6">
    <location>
        <begin position="171"/>
        <end position="197"/>
    </location>
</feature>
<evidence type="ECO:0000256" key="1">
    <source>
        <dbReference type="ARBA" id="ARBA00004651"/>
    </source>
</evidence>
<dbReference type="InterPro" id="IPR016174">
    <property type="entry name" value="Di-haem_cyt_TM"/>
</dbReference>
<dbReference type="GO" id="GO:0015944">
    <property type="term" value="P:formate oxidation"/>
    <property type="evidence" value="ECO:0007669"/>
    <property type="project" value="TreeGrafter"/>
</dbReference>
<evidence type="ECO:0000313" key="9">
    <source>
        <dbReference type="Proteomes" id="UP000007845"/>
    </source>
</evidence>
<organism evidence="8 9">
    <name type="scientific">Pseudodesulfovibrio mercurii</name>
    <dbReference type="NCBI Taxonomy" id="641491"/>
    <lineage>
        <taxon>Bacteria</taxon>
        <taxon>Pseudomonadati</taxon>
        <taxon>Thermodesulfobacteriota</taxon>
        <taxon>Desulfovibrionia</taxon>
        <taxon>Desulfovibrionales</taxon>
        <taxon>Desulfovibrionaceae</taxon>
    </lineage>
</organism>
<evidence type="ECO:0000256" key="2">
    <source>
        <dbReference type="ARBA" id="ARBA00022475"/>
    </source>
</evidence>
<dbReference type="Proteomes" id="UP000007845">
    <property type="component" value="Chromosome"/>
</dbReference>
<dbReference type="eggNOG" id="COG2864">
    <property type="taxonomic scope" value="Bacteria"/>
</dbReference>
<accession>F0JBP6</accession>
<evidence type="ECO:0000259" key="7">
    <source>
        <dbReference type="Pfam" id="PF01292"/>
    </source>
</evidence>
<dbReference type="RefSeq" id="WP_014322975.1">
    <property type="nucleotide sequence ID" value="NC_016803.1"/>
</dbReference>
<evidence type="ECO:0000313" key="8">
    <source>
        <dbReference type="EMBL" id="EGB15549.1"/>
    </source>
</evidence>
<dbReference type="SUPFAM" id="SSF81342">
    <property type="entry name" value="Transmembrane di-heme cytochromes"/>
    <property type="match status" value="1"/>
</dbReference>
<dbReference type="Gene3D" id="1.20.950.20">
    <property type="entry name" value="Transmembrane di-heme cytochromes, Chain C"/>
    <property type="match status" value="1"/>
</dbReference>
<dbReference type="KEGG" id="ddn:DND132_2345"/>
<dbReference type="GO" id="GO:0022904">
    <property type="term" value="P:respiratory electron transport chain"/>
    <property type="evidence" value="ECO:0007669"/>
    <property type="project" value="InterPro"/>
</dbReference>
<sequence length="237" mass="26283">MIRRHAFSAILMHWFNAACWLLLTFTGFGMLANPDMQPIGQWWSDLWTGMLGSLGVLRLHVALGCLWIAAYLLFLLLRTPSVAIPFLYEITRLHLKDDLKWCLRKGLSLVLGARLMGRLGLDATLPPQGFYNAGQKIVAVFAVLCGLGLAATGVLMLLFSGGPESEALMRWYLLIHFACAGLMAIFIPVHIYMAALAPGEGPAMRSMLTGLVPLNFVQRHNPLWFEKLSRDKSTGVK</sequence>
<feature type="transmembrane region" description="Helical" evidence="6">
    <location>
        <begin position="56"/>
        <end position="77"/>
    </location>
</feature>
<keyword evidence="9" id="KW-1185">Reference proteome</keyword>
<dbReference type="Pfam" id="PF01292">
    <property type="entry name" value="Ni_hydr_CYTB"/>
    <property type="match status" value="1"/>
</dbReference>
<protein>
    <submittedName>
        <fullName evidence="8">Formate dehydrogenase subunit gamma</fullName>
    </submittedName>
</protein>
<keyword evidence="5 6" id="KW-0472">Membrane</keyword>
<dbReference type="PANTHER" id="PTHR30074">
    <property type="entry name" value="FORMATE DEHYDROGENASE, NITRATE-INDUCIBLE, CYTOCHROME B556 FDN SUBUNIT"/>
    <property type="match status" value="1"/>
</dbReference>
<evidence type="ECO:0000256" key="5">
    <source>
        <dbReference type="ARBA" id="ARBA00023136"/>
    </source>
</evidence>
<dbReference type="OrthoDB" id="9790598at2"/>
<comment type="subcellular location">
    <subcellularLocation>
        <location evidence="1">Cell membrane</location>
        <topology evidence="1">Multi-pass membrane protein</topology>
    </subcellularLocation>
</comment>
<dbReference type="EMBL" id="CP003220">
    <property type="protein sequence ID" value="EGB15549.1"/>
    <property type="molecule type" value="Genomic_DNA"/>
</dbReference>
<dbReference type="GO" id="GO:0036397">
    <property type="term" value="F:formate dehydrogenase (quinone) activity"/>
    <property type="evidence" value="ECO:0007669"/>
    <property type="project" value="TreeGrafter"/>
</dbReference>
<evidence type="ECO:0000256" key="3">
    <source>
        <dbReference type="ARBA" id="ARBA00022692"/>
    </source>
</evidence>
<feature type="transmembrane region" description="Helical" evidence="6">
    <location>
        <begin position="137"/>
        <end position="159"/>
    </location>
</feature>
<dbReference type="STRING" id="641491.DND132_2345"/>
<keyword evidence="2" id="KW-1003">Cell membrane</keyword>
<dbReference type="PANTHER" id="PTHR30074:SF6">
    <property type="entry name" value="FORMATE DEHYDROGENASE GAMMA SUBUNIT"/>
    <property type="match status" value="1"/>
</dbReference>
<dbReference type="InterPro" id="IPR051817">
    <property type="entry name" value="FDH_cytochrome_b556_subunit"/>
</dbReference>
<dbReference type="AlphaFoldDB" id="F0JBP6"/>
<keyword evidence="4 6" id="KW-1133">Transmembrane helix</keyword>
<dbReference type="InterPro" id="IPR011577">
    <property type="entry name" value="Cyt_b561_bac/Ni-Hgenase"/>
</dbReference>
<reference evidence="8 9" key="1">
    <citation type="journal article" date="2011" name="J. Bacteriol.">
        <title>Genome sequence of the mercury-methylating strain Desulfovibrio desulfuricans ND132.</title>
        <authorList>
            <person name="Brown S.D."/>
            <person name="Gilmour C.C."/>
            <person name="Kucken A.M."/>
            <person name="Wall J.D."/>
            <person name="Elias D.A."/>
            <person name="Brandt C.C."/>
            <person name="Podar M."/>
            <person name="Chertkov O."/>
            <person name="Held B."/>
            <person name="Bruce D.C."/>
            <person name="Detter J.C."/>
            <person name="Tapia R."/>
            <person name="Han C.S."/>
            <person name="Goodwin L.A."/>
            <person name="Cheng J.F."/>
            <person name="Pitluck S."/>
            <person name="Woyke T."/>
            <person name="Mikhailova N."/>
            <person name="Ivanova N.N."/>
            <person name="Han J."/>
            <person name="Lucas S."/>
            <person name="Lapidus A.L."/>
            <person name="Land M.L."/>
            <person name="Hauser L.J."/>
            <person name="Palumbo A.V."/>
        </authorList>
    </citation>
    <scope>NUCLEOTIDE SEQUENCE [LARGE SCALE GENOMIC DNA]</scope>
    <source>
        <strain evidence="8 9">ND132</strain>
    </source>
</reference>
<feature type="domain" description="Cytochrome b561 bacterial/Ni-hydrogenase" evidence="7">
    <location>
        <begin position="5"/>
        <end position="210"/>
    </location>
</feature>
<dbReference type="GO" id="GO:0009326">
    <property type="term" value="C:formate dehydrogenase complex"/>
    <property type="evidence" value="ECO:0007669"/>
    <property type="project" value="TreeGrafter"/>
</dbReference>
<dbReference type="GO" id="GO:0009055">
    <property type="term" value="F:electron transfer activity"/>
    <property type="evidence" value="ECO:0007669"/>
    <property type="project" value="InterPro"/>
</dbReference>
<keyword evidence="3 6" id="KW-0812">Transmembrane</keyword>
<gene>
    <name evidence="8" type="ORF">DND132_2345</name>
</gene>
<proteinExistence type="predicted"/>
<evidence type="ECO:0000256" key="4">
    <source>
        <dbReference type="ARBA" id="ARBA00022989"/>
    </source>
</evidence>